<gene>
    <name evidence="1" type="ORF">EZS28_004560</name>
</gene>
<proteinExistence type="predicted"/>
<organism evidence="1 2">
    <name type="scientific">Streblomastix strix</name>
    <dbReference type="NCBI Taxonomy" id="222440"/>
    <lineage>
        <taxon>Eukaryota</taxon>
        <taxon>Metamonada</taxon>
        <taxon>Preaxostyla</taxon>
        <taxon>Oxymonadida</taxon>
        <taxon>Streblomastigidae</taxon>
        <taxon>Streblomastix</taxon>
    </lineage>
</organism>
<evidence type="ECO:0000313" key="1">
    <source>
        <dbReference type="EMBL" id="KAA6399909.1"/>
    </source>
</evidence>
<sequence>MILRRAFSIIESITEIKRTEKALVTHIETNRRHNLILRSFNQFKDNWKQEKAGRQWNGQIEENQIRKQDLGENKSRSCIFISEYGKIDIQDYVMKEEIQEKMQYIVERREYMGMYLIGGEDCLIQRLEEENYSQKDMKQQLNCHK</sequence>
<dbReference type="AlphaFoldDB" id="A0A5J4X0C3"/>
<reference evidence="1 2" key="1">
    <citation type="submission" date="2019-03" db="EMBL/GenBank/DDBJ databases">
        <title>Single cell metagenomics reveals metabolic interactions within the superorganism composed of flagellate Streblomastix strix and complex community of Bacteroidetes bacteria on its surface.</title>
        <authorList>
            <person name="Treitli S.C."/>
            <person name="Kolisko M."/>
            <person name="Husnik F."/>
            <person name="Keeling P."/>
            <person name="Hampl V."/>
        </authorList>
    </citation>
    <scope>NUCLEOTIDE SEQUENCE [LARGE SCALE GENOMIC DNA]</scope>
    <source>
        <strain evidence="1">ST1C</strain>
    </source>
</reference>
<dbReference type="Proteomes" id="UP000324800">
    <property type="component" value="Unassembled WGS sequence"/>
</dbReference>
<dbReference type="EMBL" id="SNRW01000657">
    <property type="protein sequence ID" value="KAA6399909.1"/>
    <property type="molecule type" value="Genomic_DNA"/>
</dbReference>
<accession>A0A5J4X0C3</accession>
<comment type="caution">
    <text evidence="1">The sequence shown here is derived from an EMBL/GenBank/DDBJ whole genome shotgun (WGS) entry which is preliminary data.</text>
</comment>
<protein>
    <submittedName>
        <fullName evidence="1">Uncharacterized protein</fullName>
    </submittedName>
</protein>
<name>A0A5J4X0C3_9EUKA</name>
<evidence type="ECO:0000313" key="2">
    <source>
        <dbReference type="Proteomes" id="UP000324800"/>
    </source>
</evidence>